<dbReference type="EMBL" id="CAJVPJ010000131">
    <property type="protein sequence ID" value="CAG8482968.1"/>
    <property type="molecule type" value="Genomic_DNA"/>
</dbReference>
<evidence type="ECO:0000259" key="6">
    <source>
        <dbReference type="Pfam" id="PF05179"/>
    </source>
</evidence>
<dbReference type="PANTHER" id="PTHR12466:SF8">
    <property type="entry name" value="PARAFIBROMIN"/>
    <property type="match status" value="1"/>
</dbReference>
<gene>
    <name evidence="7" type="ORF">POCULU_LOCUS1652</name>
</gene>
<evidence type="ECO:0000256" key="4">
    <source>
        <dbReference type="ARBA" id="ARBA00023242"/>
    </source>
</evidence>
<dbReference type="PANTHER" id="PTHR12466">
    <property type="entry name" value="CDC73 DOMAIN PROTEIN"/>
    <property type="match status" value="1"/>
</dbReference>
<keyword evidence="8" id="KW-1185">Reference proteome</keyword>
<dbReference type="Gene3D" id="3.40.50.11990">
    <property type="entry name" value="RNA polymerase II accessory factor, Cdc73 C-terminal domain"/>
    <property type="match status" value="1"/>
</dbReference>
<accession>A0A9N8WEI8</accession>
<feature type="compositionally biased region" description="Polar residues" evidence="5">
    <location>
        <begin position="124"/>
        <end position="135"/>
    </location>
</feature>
<dbReference type="InterPro" id="IPR007852">
    <property type="entry name" value="Cdc73/Parafibromin"/>
</dbReference>
<feature type="compositionally biased region" description="Basic and acidic residues" evidence="5">
    <location>
        <begin position="136"/>
        <end position="149"/>
    </location>
</feature>
<evidence type="ECO:0000256" key="3">
    <source>
        <dbReference type="ARBA" id="ARBA00023163"/>
    </source>
</evidence>
<feature type="region of interest" description="Disordered" evidence="5">
    <location>
        <begin position="124"/>
        <end position="173"/>
    </location>
</feature>
<dbReference type="Pfam" id="PF05179">
    <property type="entry name" value="CDC73_C"/>
    <property type="match status" value="1"/>
</dbReference>
<dbReference type="GO" id="GO:0032968">
    <property type="term" value="P:positive regulation of transcription elongation by RNA polymerase II"/>
    <property type="evidence" value="ECO:0007669"/>
    <property type="project" value="TreeGrafter"/>
</dbReference>
<sequence length="420" mass="48919">MTDKLDFDPLTLMRDAFLGKKQILLLSSDQQQLDPDKSDDWKRLHHLSIDRHSIPKDYKTSFKKEKSGPAYTIAILYYTYVKRNNQYSSYLKECSSLGFDNPLSYMDRKSWLDFVNGTVTTLSITKETSPPSSTKVVEDNKQKKPEAESSLKNYKRPPSSPTHDPEDENSKRRKIFQKNLKYLETEIYPYEITDGQYEFMHANKPIAHLVLPFLEELAQSKGASQVFVGSIAAKLQKSKGKDLSHRPRERTHKSSRSYRRSTGRPIIIVPALPTSLLNIWNIRQLLEEKQFIDSVTARQEAVEDVAPEKIGIVHEGRTYEVVDRPEQFGPEDWDRVICVICSGHEWQFRNWKWESPDELFQHVRGIYFKWSHEALKDEIKAWRVITVDVSIFGEVIVREIENYQAQCVEKNKRMLKSISV</sequence>
<evidence type="ECO:0000313" key="7">
    <source>
        <dbReference type="EMBL" id="CAG8482968.1"/>
    </source>
</evidence>
<evidence type="ECO:0000313" key="8">
    <source>
        <dbReference type="Proteomes" id="UP000789572"/>
    </source>
</evidence>
<evidence type="ECO:0000256" key="1">
    <source>
        <dbReference type="ARBA" id="ARBA00004123"/>
    </source>
</evidence>
<organism evidence="7 8">
    <name type="scientific">Paraglomus occultum</name>
    <dbReference type="NCBI Taxonomy" id="144539"/>
    <lineage>
        <taxon>Eukaryota</taxon>
        <taxon>Fungi</taxon>
        <taxon>Fungi incertae sedis</taxon>
        <taxon>Mucoromycota</taxon>
        <taxon>Glomeromycotina</taxon>
        <taxon>Glomeromycetes</taxon>
        <taxon>Paraglomerales</taxon>
        <taxon>Paraglomeraceae</taxon>
        <taxon>Paraglomus</taxon>
    </lineage>
</organism>
<comment type="similarity">
    <text evidence="2">Belongs to the CDC73 family.</text>
</comment>
<dbReference type="InterPro" id="IPR038103">
    <property type="entry name" value="CDC73_C_sf"/>
</dbReference>
<name>A0A9N8WEI8_9GLOM</name>
<dbReference type="Proteomes" id="UP000789572">
    <property type="component" value="Unassembled WGS sequence"/>
</dbReference>
<comment type="subcellular location">
    <subcellularLocation>
        <location evidence="1">Nucleus</location>
    </subcellularLocation>
</comment>
<dbReference type="OrthoDB" id="2186602at2759"/>
<feature type="domain" description="Cell division control protein 73 C-terminal" evidence="6">
    <location>
        <begin position="264"/>
        <end position="390"/>
    </location>
</feature>
<keyword evidence="3" id="KW-0804">Transcription</keyword>
<keyword evidence="4" id="KW-0539">Nucleus</keyword>
<comment type="caution">
    <text evidence="7">The sequence shown here is derived from an EMBL/GenBank/DDBJ whole genome shotgun (WGS) entry which is preliminary data.</text>
</comment>
<dbReference type="InterPro" id="IPR031336">
    <property type="entry name" value="CDC73_C"/>
</dbReference>
<reference evidence="7" key="1">
    <citation type="submission" date="2021-06" db="EMBL/GenBank/DDBJ databases">
        <authorList>
            <person name="Kallberg Y."/>
            <person name="Tangrot J."/>
            <person name="Rosling A."/>
        </authorList>
    </citation>
    <scope>NUCLEOTIDE SEQUENCE</scope>
    <source>
        <strain evidence="7">IA702</strain>
    </source>
</reference>
<evidence type="ECO:0000256" key="5">
    <source>
        <dbReference type="SAM" id="MobiDB-lite"/>
    </source>
</evidence>
<dbReference type="GO" id="GO:0000993">
    <property type="term" value="F:RNA polymerase II complex binding"/>
    <property type="evidence" value="ECO:0007669"/>
    <property type="project" value="TreeGrafter"/>
</dbReference>
<dbReference type="AlphaFoldDB" id="A0A9N8WEI8"/>
<feature type="compositionally biased region" description="Basic residues" evidence="5">
    <location>
        <begin position="247"/>
        <end position="259"/>
    </location>
</feature>
<protein>
    <submittedName>
        <fullName evidence="7">90_t:CDS:1</fullName>
    </submittedName>
</protein>
<proteinExistence type="inferred from homology"/>
<dbReference type="GO" id="GO:0016593">
    <property type="term" value="C:Cdc73/Paf1 complex"/>
    <property type="evidence" value="ECO:0007669"/>
    <property type="project" value="InterPro"/>
</dbReference>
<evidence type="ECO:0000256" key="2">
    <source>
        <dbReference type="ARBA" id="ARBA00010427"/>
    </source>
</evidence>
<feature type="region of interest" description="Disordered" evidence="5">
    <location>
        <begin position="238"/>
        <end position="259"/>
    </location>
</feature>
<dbReference type="GO" id="GO:0006368">
    <property type="term" value="P:transcription elongation by RNA polymerase II"/>
    <property type="evidence" value="ECO:0007669"/>
    <property type="project" value="InterPro"/>
</dbReference>